<dbReference type="Proteomes" id="UP000770717">
    <property type="component" value="Unassembled WGS sequence"/>
</dbReference>
<comment type="caution">
    <text evidence="1">The sequence shown here is derived from an EMBL/GenBank/DDBJ whole genome shotgun (WGS) entry which is preliminary data.</text>
</comment>
<organism evidence="1 2">
    <name type="scientific">Eleutherodactylus coqui</name>
    <name type="common">Puerto Rican coqui</name>
    <dbReference type="NCBI Taxonomy" id="57060"/>
    <lineage>
        <taxon>Eukaryota</taxon>
        <taxon>Metazoa</taxon>
        <taxon>Chordata</taxon>
        <taxon>Craniata</taxon>
        <taxon>Vertebrata</taxon>
        <taxon>Euteleostomi</taxon>
        <taxon>Amphibia</taxon>
        <taxon>Batrachia</taxon>
        <taxon>Anura</taxon>
        <taxon>Neobatrachia</taxon>
        <taxon>Hyloidea</taxon>
        <taxon>Eleutherodactylidae</taxon>
        <taxon>Eleutherodactylinae</taxon>
        <taxon>Eleutherodactylus</taxon>
        <taxon>Eleutherodactylus</taxon>
    </lineage>
</organism>
<dbReference type="AlphaFoldDB" id="A0A8J6C3X9"/>
<protein>
    <submittedName>
        <fullName evidence="1">Uncharacterized protein</fullName>
    </submittedName>
</protein>
<gene>
    <name evidence="1" type="ORF">GDO78_014324</name>
</gene>
<dbReference type="OrthoDB" id="6021633at2759"/>
<proteinExistence type="predicted"/>
<dbReference type="EMBL" id="WNTK01012000">
    <property type="protein sequence ID" value="KAG9462337.1"/>
    <property type="molecule type" value="Genomic_DNA"/>
</dbReference>
<accession>A0A8J6C3X9</accession>
<reference evidence="1" key="1">
    <citation type="thesis" date="2020" institute="ProQuest LLC" country="789 East Eisenhower Parkway, Ann Arbor, MI, USA">
        <title>Comparative Genomics and Chromosome Evolution.</title>
        <authorList>
            <person name="Mudd A.B."/>
        </authorList>
    </citation>
    <scope>NUCLEOTIDE SEQUENCE</scope>
    <source>
        <strain evidence="1">HN-11 Male</strain>
        <tissue evidence="1">Kidney and liver</tissue>
    </source>
</reference>
<sequence length="66" mass="7556">MKNHIWKVAKPKAKEGLIEAIKDFWYKHLTKETCNDLIDNLSTVLPIVIERNGLLTETYAVTGLTE</sequence>
<evidence type="ECO:0000313" key="2">
    <source>
        <dbReference type="Proteomes" id="UP000770717"/>
    </source>
</evidence>
<name>A0A8J6C3X9_ELECQ</name>
<evidence type="ECO:0000313" key="1">
    <source>
        <dbReference type="EMBL" id="KAG9462337.1"/>
    </source>
</evidence>
<keyword evidence="2" id="KW-1185">Reference proteome</keyword>